<keyword evidence="6" id="KW-0206">Cytoskeleton</keyword>
<evidence type="ECO:0000256" key="4">
    <source>
        <dbReference type="ARBA" id="ARBA00022741"/>
    </source>
</evidence>
<evidence type="ECO:0000256" key="1">
    <source>
        <dbReference type="ARBA" id="ARBA00003520"/>
    </source>
</evidence>
<dbReference type="PANTHER" id="PTHR11937">
    <property type="entry name" value="ACTIN"/>
    <property type="match status" value="1"/>
</dbReference>
<keyword evidence="3" id="KW-0963">Cytoplasm</keyword>
<dbReference type="Pfam" id="PF00022">
    <property type="entry name" value="Actin"/>
    <property type="match status" value="1"/>
</dbReference>
<dbReference type="PRINTS" id="PR00190">
    <property type="entry name" value="ACTIN"/>
</dbReference>
<proteinExistence type="inferred from homology"/>
<dbReference type="EMBL" id="UXSR01000734">
    <property type="protein sequence ID" value="VDD77331.1"/>
    <property type="molecule type" value="Genomic_DNA"/>
</dbReference>
<dbReference type="SMART" id="SM00268">
    <property type="entry name" value="ACTIN"/>
    <property type="match status" value="1"/>
</dbReference>
<dbReference type="Gene3D" id="3.30.420.40">
    <property type="match status" value="4"/>
</dbReference>
<dbReference type="OrthoDB" id="5132116at2759"/>
<comment type="function">
    <text evidence="1">Actins are highly conserved proteins that are involved in various types of cell motility and are ubiquitously expressed in all eukaryotic cells.</text>
</comment>
<keyword evidence="5" id="KW-0067">ATP-binding</keyword>
<reference evidence="8 9" key="1">
    <citation type="submission" date="2018-10" db="EMBL/GenBank/DDBJ databases">
        <authorList>
            <consortium name="Pathogen Informatics"/>
        </authorList>
    </citation>
    <scope>NUCLEOTIDE SEQUENCE [LARGE SCALE GENOMIC DNA]</scope>
</reference>
<evidence type="ECO:0000256" key="5">
    <source>
        <dbReference type="ARBA" id="ARBA00022840"/>
    </source>
</evidence>
<name>A0A158QTL9_MESCO</name>
<dbReference type="Gene3D" id="3.90.640.10">
    <property type="entry name" value="Actin, Chain A, domain 4"/>
    <property type="match status" value="1"/>
</dbReference>
<keyword evidence="9" id="KW-1185">Reference proteome</keyword>
<dbReference type="GO" id="GO:0005524">
    <property type="term" value="F:ATP binding"/>
    <property type="evidence" value="ECO:0007669"/>
    <property type="project" value="UniProtKB-KW"/>
</dbReference>
<comment type="subcellular location">
    <subcellularLocation>
        <location evidence="2">Cytoplasm</location>
        <location evidence="2">Cytoskeleton</location>
    </subcellularLocation>
</comment>
<dbReference type="SUPFAM" id="SSF53067">
    <property type="entry name" value="Actin-like ATPase domain"/>
    <property type="match status" value="2"/>
</dbReference>
<evidence type="ECO:0000256" key="2">
    <source>
        <dbReference type="ARBA" id="ARBA00004245"/>
    </source>
</evidence>
<evidence type="ECO:0000256" key="6">
    <source>
        <dbReference type="ARBA" id="ARBA00023212"/>
    </source>
</evidence>
<dbReference type="STRING" id="53468.A0A158QTL9"/>
<dbReference type="InterPro" id="IPR043129">
    <property type="entry name" value="ATPase_NBD"/>
</dbReference>
<dbReference type="CDD" id="cd10216">
    <property type="entry name" value="ASKHA_NBD_Arp1"/>
    <property type="match status" value="1"/>
</dbReference>
<dbReference type="FunFam" id="3.30.420.40:FF:000058">
    <property type="entry name" value="Putative actin-related protein 5"/>
    <property type="match status" value="1"/>
</dbReference>
<dbReference type="GO" id="GO:0005856">
    <property type="term" value="C:cytoskeleton"/>
    <property type="evidence" value="ECO:0007669"/>
    <property type="project" value="UniProtKB-SubCell"/>
</dbReference>
<keyword evidence="4" id="KW-0547">Nucleotide-binding</keyword>
<accession>A0A158QTL9</accession>
<evidence type="ECO:0000256" key="3">
    <source>
        <dbReference type="ARBA" id="ARBA00022490"/>
    </source>
</evidence>
<dbReference type="FunFam" id="3.30.420.40:FF:000188">
    <property type="entry name" value="Actin like 6B"/>
    <property type="match status" value="1"/>
</dbReference>
<evidence type="ECO:0000313" key="8">
    <source>
        <dbReference type="EMBL" id="VDD77331.1"/>
    </source>
</evidence>
<dbReference type="Proteomes" id="UP000267029">
    <property type="component" value="Unassembled WGS sequence"/>
</dbReference>
<evidence type="ECO:0000256" key="7">
    <source>
        <dbReference type="ARBA" id="ARBA00038483"/>
    </source>
</evidence>
<evidence type="ECO:0000313" key="9">
    <source>
        <dbReference type="Proteomes" id="UP000267029"/>
    </source>
</evidence>
<organism evidence="8 9">
    <name type="scientific">Mesocestoides corti</name>
    <name type="common">Flatworm</name>
    <dbReference type="NCBI Taxonomy" id="53468"/>
    <lineage>
        <taxon>Eukaryota</taxon>
        <taxon>Metazoa</taxon>
        <taxon>Spiralia</taxon>
        <taxon>Lophotrochozoa</taxon>
        <taxon>Platyhelminthes</taxon>
        <taxon>Cestoda</taxon>
        <taxon>Eucestoda</taxon>
        <taxon>Cyclophyllidea</taxon>
        <taxon>Mesocestoididae</taxon>
        <taxon>Mesocestoides</taxon>
    </lineage>
</organism>
<comment type="similarity">
    <text evidence="7">Belongs to the actin family. ARP1 subfamily.</text>
</comment>
<dbReference type="AlphaFoldDB" id="A0A158QTL9"/>
<sequence length="403" mass="45388">METMIMNQPIVVDVGTGVLKAGFAGDQTPKHYFPNFIGRPKHVRAMAGAIEGDHFIGPKAQEHRGLLSIRYPVEHGIVRDWGDMEHIWHYIYSKDQLMVSSEEHPVLFTEAPINPKTNREKMAEMLFETFGVPALYVSMQAVLSLYASGRTTGVVLDSGDGVTHAAPIYEGYALPHSIERTDLAGRDVTRYLRLLLRKEGTDLHTTAEFEILRQIKERSCFVSLSPVKVEVVEAQESCRLPDGSTLTIGAARFKAPELLFRPDLIGEEFFGIHQASVVLTPRHLLPAFWALHERLDRFIKKSVQVLAYSIQKSDMDLRRMLYENIVLSGGSTLFKGFGARLLLEMKRMAPKDAKLRISAPNERLYSTWIGGSILASLGTFKNMWISKQEYESEGPAALHRKFM</sequence>
<protein>
    <submittedName>
        <fullName evidence="8">Uncharacterized protein</fullName>
    </submittedName>
</protein>
<dbReference type="InterPro" id="IPR004000">
    <property type="entry name" value="Actin"/>
</dbReference>
<gene>
    <name evidence="8" type="ORF">MCOS_LOCUS3334</name>
</gene>
<dbReference type="FunFam" id="3.90.640.10:FF:000008">
    <property type="entry name" value="alpha-centractin isoform X1"/>
    <property type="match status" value="1"/>
</dbReference>